<reference evidence="1" key="1">
    <citation type="journal article" date="2012" name="PLoS ONE">
        <title>Gene sets for utilization of primary and secondary nutrition supplies in the distal gut of endangered iberian lynx.</title>
        <authorList>
            <person name="Alcaide M."/>
            <person name="Messina E."/>
            <person name="Richter M."/>
            <person name="Bargiela R."/>
            <person name="Peplies J."/>
            <person name="Huws S.A."/>
            <person name="Newbold C.J."/>
            <person name="Golyshin P.N."/>
            <person name="Simon M.A."/>
            <person name="Lopez G."/>
            <person name="Yakimov M.M."/>
            <person name="Ferrer M."/>
        </authorList>
    </citation>
    <scope>NUCLEOTIDE SEQUENCE</scope>
</reference>
<name>J9FBU4_9ZZZZ</name>
<dbReference type="AlphaFoldDB" id="J9FBU4"/>
<feature type="non-terminal residue" evidence="1">
    <location>
        <position position="65"/>
    </location>
</feature>
<dbReference type="EMBL" id="AMCI01007870">
    <property type="protein sequence ID" value="EJW91908.1"/>
    <property type="molecule type" value="Genomic_DNA"/>
</dbReference>
<sequence length="65" mass="7105">MKHYMTAIALLVTAMSTTVLSAQEKPDRSIYDFGFVKASNPWLTSSNMSGLHTLQAERTSIVEAG</sequence>
<accession>J9FBU4</accession>
<organism evidence="1">
    <name type="scientific">gut metagenome</name>
    <dbReference type="NCBI Taxonomy" id="749906"/>
    <lineage>
        <taxon>unclassified sequences</taxon>
        <taxon>metagenomes</taxon>
        <taxon>organismal metagenomes</taxon>
    </lineage>
</organism>
<gene>
    <name evidence="1" type="ORF">EVA_19985</name>
</gene>
<protein>
    <submittedName>
        <fullName evidence="1">Secreted protein</fullName>
    </submittedName>
</protein>
<comment type="caution">
    <text evidence="1">The sequence shown here is derived from an EMBL/GenBank/DDBJ whole genome shotgun (WGS) entry which is preliminary data.</text>
</comment>
<proteinExistence type="predicted"/>
<evidence type="ECO:0000313" key="1">
    <source>
        <dbReference type="EMBL" id="EJW91908.1"/>
    </source>
</evidence>